<proteinExistence type="predicted"/>
<reference evidence="2 3" key="1">
    <citation type="submission" date="2016-10" db="EMBL/GenBank/DDBJ databases">
        <authorList>
            <person name="de Groot N.N."/>
        </authorList>
    </citation>
    <scope>NUCLEOTIDE SEQUENCE [LARGE SCALE GENOMIC DNA]</scope>
    <source>
        <strain evidence="2 3">DSM 19073</strain>
    </source>
</reference>
<name>A0A1I3MHP8_9RHOB</name>
<sequence>MEQFRTVFSLFLTVFAFGASSVAAQTDRAAIEDVATGFIASFARMAVGPDTIDDLDELDGLDEQASAAMRELRRDIGKLVHYSVIFECAADLRADVWDKTRPYIVNEVTAVANPLVTGGFERFLNQKVIDTTAFAFADADTPLGMLSRMVGGISGSRERFQAINDVIVKAAIQAATDDECGASAFLIQENALLFSVGLPPISLEGLQAFRNLRLVTQEDVPWGPDAFGPYQAPKIEHEAVQAVYDDYLQGGPLDGAQIRVCRYESPEGAAFSGVARESLWPHDIPIQDERKLLWAHGLSREIGTNRTCTGHPDIDAESDGYIYYYTSRATVIRRLEAQLVR</sequence>
<accession>A0A1I3MHP8</accession>
<dbReference type="EMBL" id="FORA01000002">
    <property type="protein sequence ID" value="SFI96216.1"/>
    <property type="molecule type" value="Genomic_DNA"/>
</dbReference>
<feature type="chain" id="PRO_5011739123" evidence="1">
    <location>
        <begin position="25"/>
        <end position="341"/>
    </location>
</feature>
<dbReference type="Proteomes" id="UP000199110">
    <property type="component" value="Unassembled WGS sequence"/>
</dbReference>
<protein>
    <submittedName>
        <fullName evidence="2">Uncharacterized protein</fullName>
    </submittedName>
</protein>
<keyword evidence="1" id="KW-0732">Signal</keyword>
<gene>
    <name evidence="2" type="ORF">SAMN04488095_1846</name>
</gene>
<keyword evidence="3" id="KW-1185">Reference proteome</keyword>
<evidence type="ECO:0000313" key="2">
    <source>
        <dbReference type="EMBL" id="SFI96216.1"/>
    </source>
</evidence>
<feature type="signal peptide" evidence="1">
    <location>
        <begin position="1"/>
        <end position="24"/>
    </location>
</feature>
<organism evidence="2 3">
    <name type="scientific">Jannaschia pohangensis</name>
    <dbReference type="NCBI Taxonomy" id="390807"/>
    <lineage>
        <taxon>Bacteria</taxon>
        <taxon>Pseudomonadati</taxon>
        <taxon>Pseudomonadota</taxon>
        <taxon>Alphaproteobacteria</taxon>
        <taxon>Rhodobacterales</taxon>
        <taxon>Roseobacteraceae</taxon>
        <taxon>Jannaschia</taxon>
    </lineage>
</organism>
<dbReference type="RefSeq" id="WP_092779511.1">
    <property type="nucleotide sequence ID" value="NZ_FORA01000002.1"/>
</dbReference>
<dbReference type="AlphaFoldDB" id="A0A1I3MHP8"/>
<evidence type="ECO:0000313" key="3">
    <source>
        <dbReference type="Proteomes" id="UP000199110"/>
    </source>
</evidence>
<dbReference type="STRING" id="390807.SAMN04488095_1846"/>
<evidence type="ECO:0000256" key="1">
    <source>
        <dbReference type="SAM" id="SignalP"/>
    </source>
</evidence>